<dbReference type="HOGENOM" id="CLU_2586697_0_0_9"/>
<dbReference type="RefSeq" id="WP_035810009.1">
    <property type="nucleotide sequence ID" value="NZ_CCSE01000001.1"/>
</dbReference>
<name>A0A078M6S3_9STAP</name>
<dbReference type="EMBL" id="CCSE01000001">
    <property type="protein sequence ID" value="CEA01965.1"/>
    <property type="molecule type" value="Genomic_DNA"/>
</dbReference>
<sequence length="83" mass="9176">MRKRTKFIIGAGLAAGALYASKTEAGQLIKGAVNKWTDDDYIINLGKPDEARDANMVDEGAMTSVLYYNELRDKASEQEDKYA</sequence>
<protein>
    <submittedName>
        <fullName evidence="1">Uncharacterized protein</fullName>
    </submittedName>
</protein>
<gene>
    <name evidence="1" type="ORF">BN1048_01552</name>
</gene>
<organism evidence="1 2">
    <name type="scientific">Jeotgalicoccus saudimassiliensis</name>
    <dbReference type="NCBI Taxonomy" id="1461582"/>
    <lineage>
        <taxon>Bacteria</taxon>
        <taxon>Bacillati</taxon>
        <taxon>Bacillota</taxon>
        <taxon>Bacilli</taxon>
        <taxon>Bacillales</taxon>
        <taxon>Staphylococcaceae</taxon>
        <taxon>Jeotgalicoccus</taxon>
    </lineage>
</organism>
<accession>A0A078M6S3</accession>
<reference evidence="1 2" key="1">
    <citation type="submission" date="2014-07" db="EMBL/GenBank/DDBJ databases">
        <authorList>
            <person name="Urmite Genomes Urmite Genomes"/>
        </authorList>
    </citation>
    <scope>NUCLEOTIDE SEQUENCE [LARGE SCALE GENOMIC DNA]</scope>
    <source>
        <strain evidence="1 2">13MG44_air</strain>
    </source>
</reference>
<dbReference type="OrthoDB" id="2390014at2"/>
<dbReference type="Proteomes" id="UP000044136">
    <property type="component" value="Unassembled WGS sequence"/>
</dbReference>
<evidence type="ECO:0000313" key="1">
    <source>
        <dbReference type="EMBL" id="CEA01965.1"/>
    </source>
</evidence>
<dbReference type="eggNOG" id="ENOG5033NEU">
    <property type="taxonomic scope" value="Bacteria"/>
</dbReference>
<dbReference type="AlphaFoldDB" id="A0A078M6S3"/>
<proteinExistence type="predicted"/>
<evidence type="ECO:0000313" key="2">
    <source>
        <dbReference type="Proteomes" id="UP000044136"/>
    </source>
</evidence>
<keyword evidence="2" id="KW-1185">Reference proteome</keyword>